<dbReference type="InterPro" id="IPR013324">
    <property type="entry name" value="RNA_pol_sigma_r3/r4-like"/>
</dbReference>
<organism evidence="9 10">
    <name type="scientific">Lysinibacillus irui</name>
    <dbReference type="NCBI Taxonomy" id="2998077"/>
    <lineage>
        <taxon>Bacteria</taxon>
        <taxon>Bacillati</taxon>
        <taxon>Bacillota</taxon>
        <taxon>Bacilli</taxon>
        <taxon>Bacillales</taxon>
        <taxon>Bacillaceae</taxon>
        <taxon>Lysinibacillus</taxon>
    </lineage>
</organism>
<dbReference type="SUPFAM" id="SSF88946">
    <property type="entry name" value="Sigma2 domain of RNA polymerase sigma factors"/>
    <property type="match status" value="1"/>
</dbReference>
<dbReference type="GO" id="GO:0006352">
    <property type="term" value="P:DNA-templated transcription initiation"/>
    <property type="evidence" value="ECO:0007669"/>
    <property type="project" value="InterPro"/>
</dbReference>
<dbReference type="AlphaFoldDB" id="A0AAJ5RKA0"/>
<dbReference type="RefSeq" id="WP_274795052.1">
    <property type="nucleotide sequence ID" value="NZ_CP113527.1"/>
</dbReference>
<dbReference type="Pfam" id="PF08281">
    <property type="entry name" value="Sigma70_r4_2"/>
    <property type="match status" value="1"/>
</dbReference>
<dbReference type="SUPFAM" id="SSF88659">
    <property type="entry name" value="Sigma3 and sigma4 domains of RNA polymerase sigma factors"/>
    <property type="match status" value="1"/>
</dbReference>
<dbReference type="PANTHER" id="PTHR43133:SF8">
    <property type="entry name" value="RNA POLYMERASE SIGMA FACTOR HI_1459-RELATED"/>
    <property type="match status" value="1"/>
</dbReference>
<evidence type="ECO:0000256" key="3">
    <source>
        <dbReference type="ARBA" id="ARBA00023082"/>
    </source>
</evidence>
<evidence type="ECO:0000256" key="1">
    <source>
        <dbReference type="ARBA" id="ARBA00010641"/>
    </source>
</evidence>
<dbReference type="InterPro" id="IPR039425">
    <property type="entry name" value="RNA_pol_sigma-70-like"/>
</dbReference>
<dbReference type="InterPro" id="IPR013249">
    <property type="entry name" value="RNA_pol_sigma70_r4_t2"/>
</dbReference>
<sequence>MRITAENFIKHLKKNREEALQYVIDEYIGIVKAIIYNALKSYNDPQIIEECISDTFLGAYENAKQFKGDKEDFRKWICTIAKYKAITKQRKLSKAPFFYEIDETGNAVKSAEDEYLIKSSTEELLMMMSQLEQLDRDIFTMKYFLNMKNEEIAEHCGLTKAAINNRLYRGKKRLQQIHLGGSMS</sequence>
<dbReference type="InterPro" id="IPR036388">
    <property type="entry name" value="WH-like_DNA-bd_sf"/>
</dbReference>
<protein>
    <submittedName>
        <fullName evidence="9">Sigma-70 family RNA polymerase sigma factor</fullName>
    </submittedName>
</protein>
<evidence type="ECO:0000313" key="11">
    <source>
        <dbReference type="Proteomes" id="UP001289615"/>
    </source>
</evidence>
<dbReference type="Gene3D" id="1.10.10.10">
    <property type="entry name" value="Winged helix-like DNA-binding domain superfamily/Winged helix DNA-binding domain"/>
    <property type="match status" value="1"/>
</dbReference>
<dbReference type="Proteomes" id="UP001219585">
    <property type="component" value="Chromosome"/>
</dbReference>
<dbReference type="Pfam" id="PF04542">
    <property type="entry name" value="Sigma70_r2"/>
    <property type="match status" value="1"/>
</dbReference>
<dbReference type="InterPro" id="IPR007627">
    <property type="entry name" value="RNA_pol_sigma70_r2"/>
</dbReference>
<feature type="domain" description="RNA polymerase sigma factor 70 region 4 type 2" evidence="7">
    <location>
        <begin position="122"/>
        <end position="174"/>
    </location>
</feature>
<evidence type="ECO:0000259" key="6">
    <source>
        <dbReference type="Pfam" id="PF04542"/>
    </source>
</evidence>
<evidence type="ECO:0000313" key="10">
    <source>
        <dbReference type="Proteomes" id="UP001219585"/>
    </source>
</evidence>
<comment type="similarity">
    <text evidence="1">Belongs to the sigma-70 factor family. ECF subfamily.</text>
</comment>
<keyword evidence="4" id="KW-0238">DNA-binding</keyword>
<dbReference type="PANTHER" id="PTHR43133">
    <property type="entry name" value="RNA POLYMERASE ECF-TYPE SIGMA FACTO"/>
    <property type="match status" value="1"/>
</dbReference>
<evidence type="ECO:0000256" key="4">
    <source>
        <dbReference type="ARBA" id="ARBA00023125"/>
    </source>
</evidence>
<accession>A0AAJ5RKA0</accession>
<keyword evidence="5" id="KW-0804">Transcription</keyword>
<dbReference type="Gene3D" id="1.10.1740.10">
    <property type="match status" value="1"/>
</dbReference>
<dbReference type="InterPro" id="IPR013325">
    <property type="entry name" value="RNA_pol_sigma_r2"/>
</dbReference>
<evidence type="ECO:0000259" key="7">
    <source>
        <dbReference type="Pfam" id="PF08281"/>
    </source>
</evidence>
<dbReference type="EMBL" id="JAXUIA010000018">
    <property type="protein sequence ID" value="MEA0978776.1"/>
    <property type="molecule type" value="Genomic_DNA"/>
</dbReference>
<dbReference type="GO" id="GO:0003677">
    <property type="term" value="F:DNA binding"/>
    <property type="evidence" value="ECO:0007669"/>
    <property type="project" value="UniProtKB-KW"/>
</dbReference>
<dbReference type="NCBIfam" id="TIGR02937">
    <property type="entry name" value="sigma70-ECF"/>
    <property type="match status" value="1"/>
</dbReference>
<dbReference type="KEGG" id="liu:OU989_22190"/>
<keyword evidence="3" id="KW-0731">Sigma factor</keyword>
<name>A0AAJ5RKA0_9BACI</name>
<reference evidence="8 11" key="2">
    <citation type="submission" date="2023-12" db="EMBL/GenBank/DDBJ databases">
        <title>Genome comparison identifies genes involved in endophytic behavior of Lysinibacillus irui and provides insights into its role as a plant-growth promoting bacterium.</title>
        <authorList>
            <person name="Hilario S."/>
            <person name="Matos I."/>
            <person name="Goncalves M.F.M."/>
            <person name="Pardo C.A."/>
            <person name="Santos M.J."/>
        </authorList>
    </citation>
    <scope>NUCLEOTIDE SEQUENCE [LARGE SCALE GENOMIC DNA]</scope>
    <source>
        <strain evidence="8 11">B3</strain>
    </source>
</reference>
<dbReference type="InterPro" id="IPR014284">
    <property type="entry name" value="RNA_pol_sigma-70_dom"/>
</dbReference>
<evidence type="ECO:0000256" key="2">
    <source>
        <dbReference type="ARBA" id="ARBA00023015"/>
    </source>
</evidence>
<dbReference type="Proteomes" id="UP001289615">
    <property type="component" value="Unassembled WGS sequence"/>
</dbReference>
<keyword evidence="2" id="KW-0805">Transcription regulation</keyword>
<proteinExistence type="inferred from homology"/>
<evidence type="ECO:0000256" key="5">
    <source>
        <dbReference type="ARBA" id="ARBA00023163"/>
    </source>
</evidence>
<dbReference type="EMBL" id="CP113527">
    <property type="protein sequence ID" value="WDV06893.1"/>
    <property type="molecule type" value="Genomic_DNA"/>
</dbReference>
<gene>
    <name evidence="9" type="ORF">OU989_22190</name>
    <name evidence="8" type="ORF">U6C28_20980</name>
</gene>
<reference evidence="9" key="1">
    <citation type="submission" date="2022-11" db="EMBL/GenBank/DDBJ databases">
        <title>Lysinibacillus irui.</title>
        <authorList>
            <person name="Akintayo S.O."/>
        </authorList>
    </citation>
    <scope>NUCLEOTIDE SEQUENCE</scope>
    <source>
        <strain evidence="9">IRB4-01</strain>
    </source>
</reference>
<evidence type="ECO:0000313" key="8">
    <source>
        <dbReference type="EMBL" id="MEA0978776.1"/>
    </source>
</evidence>
<dbReference type="GO" id="GO:0016987">
    <property type="term" value="F:sigma factor activity"/>
    <property type="evidence" value="ECO:0007669"/>
    <property type="project" value="UniProtKB-KW"/>
</dbReference>
<feature type="domain" description="RNA polymerase sigma-70 region 2" evidence="6">
    <location>
        <begin position="31"/>
        <end position="93"/>
    </location>
</feature>
<evidence type="ECO:0000313" key="9">
    <source>
        <dbReference type="EMBL" id="WDV06893.1"/>
    </source>
</evidence>
<keyword evidence="11" id="KW-1185">Reference proteome</keyword>